<dbReference type="PANTHER" id="PTHR31432">
    <property type="entry name" value="INTRAFLAGELLAR TRANSPORT PROTEIN 74 HOMOLOG"/>
    <property type="match status" value="1"/>
</dbReference>
<dbReference type="AlphaFoldDB" id="A0AAN9V9N0"/>
<evidence type="ECO:0000313" key="3">
    <source>
        <dbReference type="EMBL" id="KAK7793052.1"/>
    </source>
</evidence>
<protein>
    <recommendedName>
        <fullName evidence="5">Intraflagellar transport protein 74 homolog</fullName>
    </recommendedName>
</protein>
<feature type="compositionally biased region" description="Basic and acidic residues" evidence="2">
    <location>
        <begin position="8"/>
        <end position="24"/>
    </location>
</feature>
<dbReference type="GO" id="GO:0035735">
    <property type="term" value="P:intraciliary transport involved in cilium assembly"/>
    <property type="evidence" value="ECO:0007669"/>
    <property type="project" value="TreeGrafter"/>
</dbReference>
<gene>
    <name evidence="3" type="ORF">R5R35_004478</name>
</gene>
<dbReference type="Proteomes" id="UP001378592">
    <property type="component" value="Unassembled WGS sequence"/>
</dbReference>
<dbReference type="InterPro" id="IPR029602">
    <property type="entry name" value="IFT74"/>
</dbReference>
<comment type="caution">
    <text evidence="3">The sequence shown here is derived from an EMBL/GenBank/DDBJ whole genome shotgun (WGS) entry which is preliminary data.</text>
</comment>
<name>A0AAN9V9N0_9ORTH</name>
<sequence length="656" mass="75662">MESNLGKDAPDSPTHWKKDDRESIGNEGVNFATDGQTPPPKREDRPVSRRGMASRQSQNMEERPFTQQSGGRPVTSGRSSGYRTPSASVFASRGTVVPGTASRLTSAMRQSPVSRIGTAITFAGAQVSVVDRPITQQGLSGLRTGVRGPQMRQVQDKRYFEGLLQTKIRDLSNEITRLGKDIETQQREQATFLVYDKRVKEMAAELTEIQGQLADYNLVVDKINTDTEKGEVDAECQELQARNKQEAHNLEQLFAQFKQRETHIQQLEMEIEQERHMTDNLLQAMSPPHRERYSELQNTNVQLQQRMESLQQQLDSLNACKNALEDQLAVSQMKQEAVRLHHKLQEAEERKQTLIEEEKNRSTPAQEREQLLQRVKDDNAEMATMERQIGELKELLNKKQDELEQIEQDLDESQSERHQKYRELRRREETMEQFLSGFEENKNQELARITQLEGQIVNSLHQISKNLNHAGHLPSVDEFSAIKDNLSFKEGELEKSKKTVEGLTKEHHQLQASLEKVEALEDKIKLEMETLRQKMETMTSEMSSLSDLDKLRTEANNKTSQLERELKLLEEKHGPAQDAVKEMQNKFDALKRQLDDNETYAQLNNLERKLSQLEQNNFAIHEYIESKKSETDYEPLKNKVYELVQDYNSYIKESLK</sequence>
<feature type="region of interest" description="Disordered" evidence="2">
    <location>
        <begin position="1"/>
        <end position="87"/>
    </location>
</feature>
<proteinExistence type="predicted"/>
<reference evidence="3 4" key="1">
    <citation type="submission" date="2024-03" db="EMBL/GenBank/DDBJ databases">
        <title>The genome assembly and annotation of the cricket Gryllus longicercus Weissman &amp; Gray.</title>
        <authorList>
            <person name="Szrajer S."/>
            <person name="Gray D."/>
            <person name="Ylla G."/>
        </authorList>
    </citation>
    <scope>NUCLEOTIDE SEQUENCE [LARGE SCALE GENOMIC DNA]</scope>
    <source>
        <strain evidence="3">DAG 2021-001</strain>
        <tissue evidence="3">Whole body minus gut</tissue>
    </source>
</reference>
<evidence type="ECO:0000313" key="4">
    <source>
        <dbReference type="Proteomes" id="UP001378592"/>
    </source>
</evidence>
<keyword evidence="4" id="KW-1185">Reference proteome</keyword>
<dbReference type="GO" id="GO:0030992">
    <property type="term" value="C:intraciliary transport particle B"/>
    <property type="evidence" value="ECO:0007669"/>
    <property type="project" value="InterPro"/>
</dbReference>
<evidence type="ECO:0008006" key="5">
    <source>
        <dbReference type="Google" id="ProtNLM"/>
    </source>
</evidence>
<feature type="coiled-coil region" evidence="1">
    <location>
        <begin position="486"/>
        <end position="616"/>
    </location>
</feature>
<organism evidence="3 4">
    <name type="scientific">Gryllus longicercus</name>
    <dbReference type="NCBI Taxonomy" id="2509291"/>
    <lineage>
        <taxon>Eukaryota</taxon>
        <taxon>Metazoa</taxon>
        <taxon>Ecdysozoa</taxon>
        <taxon>Arthropoda</taxon>
        <taxon>Hexapoda</taxon>
        <taxon>Insecta</taxon>
        <taxon>Pterygota</taxon>
        <taxon>Neoptera</taxon>
        <taxon>Polyneoptera</taxon>
        <taxon>Orthoptera</taxon>
        <taxon>Ensifera</taxon>
        <taxon>Gryllidea</taxon>
        <taxon>Grylloidea</taxon>
        <taxon>Gryllidae</taxon>
        <taxon>Gryllinae</taxon>
        <taxon>Gryllus</taxon>
    </lineage>
</organism>
<feature type="compositionally biased region" description="Polar residues" evidence="2">
    <location>
        <begin position="54"/>
        <end position="87"/>
    </location>
</feature>
<keyword evidence="1" id="KW-0175">Coiled coil</keyword>
<evidence type="ECO:0000256" key="1">
    <source>
        <dbReference type="SAM" id="Coils"/>
    </source>
</evidence>
<accession>A0AAN9V9N0</accession>
<dbReference type="EMBL" id="JAZDUA010000406">
    <property type="protein sequence ID" value="KAK7793052.1"/>
    <property type="molecule type" value="Genomic_DNA"/>
</dbReference>
<evidence type="ECO:0000256" key="2">
    <source>
        <dbReference type="SAM" id="MobiDB-lite"/>
    </source>
</evidence>
<dbReference type="GO" id="GO:0048487">
    <property type="term" value="F:beta-tubulin binding"/>
    <property type="evidence" value="ECO:0007669"/>
    <property type="project" value="InterPro"/>
</dbReference>
<feature type="coiled-coil region" evidence="1">
    <location>
        <begin position="236"/>
        <end position="455"/>
    </location>
</feature>
<dbReference type="GO" id="GO:0005929">
    <property type="term" value="C:cilium"/>
    <property type="evidence" value="ECO:0007669"/>
    <property type="project" value="TreeGrafter"/>
</dbReference>
<dbReference type="PANTHER" id="PTHR31432:SF0">
    <property type="entry name" value="INTRAFLAGELLAR TRANSPORT PROTEIN 74 HOMOLOG"/>
    <property type="match status" value="1"/>
</dbReference>